<dbReference type="CDD" id="cd06225">
    <property type="entry name" value="HAMP"/>
    <property type="match status" value="1"/>
</dbReference>
<dbReference type="SUPFAM" id="SSF58104">
    <property type="entry name" value="Methyl-accepting chemotaxis protein (MCP) signaling domain"/>
    <property type="match status" value="1"/>
</dbReference>
<evidence type="ECO:0000256" key="2">
    <source>
        <dbReference type="ARBA" id="ARBA00029447"/>
    </source>
</evidence>
<evidence type="ECO:0000259" key="6">
    <source>
        <dbReference type="PROSITE" id="PS50111"/>
    </source>
</evidence>
<dbReference type="InterPro" id="IPR003660">
    <property type="entry name" value="HAMP_dom"/>
</dbReference>
<dbReference type="Pfam" id="PF00672">
    <property type="entry name" value="HAMP"/>
    <property type="match status" value="1"/>
</dbReference>
<evidence type="ECO:0000259" key="7">
    <source>
        <dbReference type="PROSITE" id="PS50885"/>
    </source>
</evidence>
<dbReference type="SMART" id="SM00304">
    <property type="entry name" value="HAMP"/>
    <property type="match status" value="1"/>
</dbReference>
<dbReference type="InterPro" id="IPR032255">
    <property type="entry name" value="HBM"/>
</dbReference>
<dbReference type="PROSITE" id="PS51753">
    <property type="entry name" value="HBM"/>
    <property type="match status" value="1"/>
</dbReference>
<sequence>MSNLKIRTKILLGFAVVLAVLLSALAFSGYSFVHVSHNVDKYALSVEEATLTSHIEARFVKMRLHAREFAYSGASKDAQAVYEVAASLEPMLAEARHIFTYPKHIAALEIMEKDLAIYLDDFRRAEKLSNEYRNVIIQQLEPSGEKMVADLDHIIELARERGDIDTMNDAALAREHALLARLYANIMIGRKDDSFGDRATREFKALQDTFAQLAGHDIGPEQRKALEESRKLFDQYNNAFDLVLRDEKQIVELVDGEMAQAAEEIVSSAELLLQDFQNIEESIRIETKSTIATTMVEIVIAGLVGLVVGVALALILGVRLSRPVMKIAEIMHRLAANDFDVVIPARDQKDEIGSMARSVDIFRQNTLRARELEKEAEEQKRIAAQERREMMQRTAENFNLNVGEILEIVAAASTELQSTSASMVGLVNQAGNQSNTVAGATEEASSNVSSVAVATEQLNASIDEINRQVALSTQLMHEAVGQADATQSTMEELSTAAEGIASVLKLITDIAEQTNLLALNATIEAARAGDAGKGFAVVASEVKALAVQTTKATQEITDQIINVQKRTGDAVEMVSGVRSSVSKMDGISSTIAAAIEEQNVATKEIAYNITQAAEGTRVVSESIGNVNYAVSEVGAASEAVQTASESLSQNFASLQKATHKFVSIIQAA</sequence>
<dbReference type="InterPro" id="IPR004089">
    <property type="entry name" value="MCPsignal_dom"/>
</dbReference>
<organism evidence="9 10">
    <name type="scientific">Thalassospira marina</name>
    <dbReference type="NCBI Taxonomy" id="2048283"/>
    <lineage>
        <taxon>Bacteria</taxon>
        <taxon>Pseudomonadati</taxon>
        <taxon>Pseudomonadota</taxon>
        <taxon>Alphaproteobacteria</taxon>
        <taxon>Rhodospirillales</taxon>
        <taxon>Thalassospiraceae</taxon>
        <taxon>Thalassospira</taxon>
    </lineage>
</organism>
<dbReference type="PROSITE" id="PS50111">
    <property type="entry name" value="CHEMOTAXIS_TRANSDUC_2"/>
    <property type="match status" value="1"/>
</dbReference>
<dbReference type="Proteomes" id="UP000233458">
    <property type="component" value="Chromosome"/>
</dbReference>
<feature type="domain" description="Methyl-accepting transducer" evidence="6">
    <location>
        <begin position="412"/>
        <end position="648"/>
    </location>
</feature>
<comment type="similarity">
    <text evidence="2">Belongs to the methyl-accepting chemotaxis (MCP) protein family.</text>
</comment>
<proteinExistence type="inferred from homology"/>
<dbReference type="RefSeq" id="WP_101283738.1">
    <property type="nucleotide sequence ID" value="NZ_CP024199.1"/>
</dbReference>
<feature type="domain" description="HAMP" evidence="7">
    <location>
        <begin position="318"/>
        <end position="371"/>
    </location>
</feature>
<dbReference type="SMART" id="SM01358">
    <property type="entry name" value="HBM"/>
    <property type="match status" value="1"/>
</dbReference>
<keyword evidence="5" id="KW-0472">Membrane</keyword>
<dbReference type="Pfam" id="PF00015">
    <property type="entry name" value="MCPsignal"/>
    <property type="match status" value="1"/>
</dbReference>
<keyword evidence="4" id="KW-0175">Coiled coil</keyword>
<evidence type="ECO:0000313" key="9">
    <source>
        <dbReference type="EMBL" id="AUG51880.1"/>
    </source>
</evidence>
<dbReference type="PANTHER" id="PTHR32089:SF112">
    <property type="entry name" value="LYSOZYME-LIKE PROTEIN-RELATED"/>
    <property type="match status" value="1"/>
</dbReference>
<keyword evidence="10" id="KW-1185">Reference proteome</keyword>
<keyword evidence="5" id="KW-0812">Transmembrane</keyword>
<feature type="transmembrane region" description="Helical" evidence="5">
    <location>
        <begin position="298"/>
        <end position="318"/>
    </location>
</feature>
<dbReference type="PROSITE" id="PS50885">
    <property type="entry name" value="HAMP"/>
    <property type="match status" value="1"/>
</dbReference>
<dbReference type="Gene3D" id="1.10.287.950">
    <property type="entry name" value="Methyl-accepting chemotaxis protein"/>
    <property type="match status" value="1"/>
</dbReference>
<evidence type="ECO:0000259" key="8">
    <source>
        <dbReference type="PROSITE" id="PS51753"/>
    </source>
</evidence>
<keyword evidence="5" id="KW-1133">Transmembrane helix</keyword>
<dbReference type="PRINTS" id="PR00260">
    <property type="entry name" value="CHEMTRNSDUCR"/>
</dbReference>
<keyword evidence="1 3" id="KW-0807">Transducer</keyword>
<evidence type="ECO:0000256" key="4">
    <source>
        <dbReference type="SAM" id="Coils"/>
    </source>
</evidence>
<protein>
    <recommendedName>
        <fullName evidence="11">Chemotaxis protein</fullName>
    </recommendedName>
</protein>
<evidence type="ECO:0008006" key="11">
    <source>
        <dbReference type="Google" id="ProtNLM"/>
    </source>
</evidence>
<accession>A0ABM6Q5T9</accession>
<evidence type="ECO:0000313" key="10">
    <source>
        <dbReference type="Proteomes" id="UP000233458"/>
    </source>
</evidence>
<dbReference type="SMART" id="SM00283">
    <property type="entry name" value="MA"/>
    <property type="match status" value="1"/>
</dbReference>
<reference evidence="9 10" key="1">
    <citation type="submission" date="2017-10" db="EMBL/GenBank/DDBJ databases">
        <title>Biodiversity and function of Thalassospira species in the particle-attached aromatic-hydrocarbon-degrading consortia from the surface seawater of the China South Sea.</title>
        <authorList>
            <person name="Dong C."/>
            <person name="Liu R."/>
            <person name="Shao Z."/>
        </authorList>
    </citation>
    <scope>NUCLEOTIDE SEQUENCE [LARGE SCALE GENOMIC DNA]</scope>
    <source>
        <strain evidence="9 10">CSC3H3</strain>
    </source>
</reference>
<gene>
    <name evidence="9" type="ORF">CSC3H3_03470</name>
</gene>
<name>A0ABM6Q5T9_9PROT</name>
<feature type="coiled-coil region" evidence="4">
    <location>
        <begin position="367"/>
        <end position="394"/>
    </location>
</feature>
<dbReference type="PANTHER" id="PTHR32089">
    <property type="entry name" value="METHYL-ACCEPTING CHEMOTAXIS PROTEIN MCPB"/>
    <property type="match status" value="1"/>
</dbReference>
<evidence type="ECO:0000256" key="5">
    <source>
        <dbReference type="SAM" id="Phobius"/>
    </source>
</evidence>
<feature type="domain" description="HBM" evidence="8">
    <location>
        <begin position="44"/>
        <end position="284"/>
    </location>
</feature>
<dbReference type="InterPro" id="IPR004090">
    <property type="entry name" value="Chemotax_Me-accpt_rcpt"/>
</dbReference>
<evidence type="ECO:0000256" key="1">
    <source>
        <dbReference type="ARBA" id="ARBA00023224"/>
    </source>
</evidence>
<evidence type="ECO:0000256" key="3">
    <source>
        <dbReference type="PROSITE-ProRule" id="PRU00284"/>
    </source>
</evidence>
<dbReference type="EMBL" id="CP024199">
    <property type="protein sequence ID" value="AUG51880.1"/>
    <property type="molecule type" value="Genomic_DNA"/>
</dbReference>
<dbReference type="Gene3D" id="6.10.340.10">
    <property type="match status" value="1"/>
</dbReference>